<reference evidence="2 3" key="1">
    <citation type="submission" date="2015-05" db="EMBL/GenBank/DDBJ databases">
        <title>Evolution of Trichinella species and genotypes.</title>
        <authorList>
            <person name="Korhonen P.K."/>
            <person name="Edoardo P."/>
            <person name="Giuseppe L.R."/>
            <person name="Gasser R.B."/>
        </authorList>
    </citation>
    <scope>NUCLEOTIDE SEQUENCE [LARGE SCALE GENOMIC DNA]</scope>
    <source>
        <strain evidence="2">ISS10</strain>
    </source>
</reference>
<keyword evidence="3" id="KW-1185">Reference proteome</keyword>
<organism evidence="2 3">
    <name type="scientific">Trichinella nativa</name>
    <dbReference type="NCBI Taxonomy" id="6335"/>
    <lineage>
        <taxon>Eukaryota</taxon>
        <taxon>Metazoa</taxon>
        <taxon>Ecdysozoa</taxon>
        <taxon>Nematoda</taxon>
        <taxon>Enoplea</taxon>
        <taxon>Dorylaimia</taxon>
        <taxon>Trichinellida</taxon>
        <taxon>Trichinellidae</taxon>
        <taxon>Trichinella</taxon>
    </lineage>
</organism>
<dbReference type="OrthoDB" id="5920306at2759"/>
<dbReference type="EMBL" id="JYDW01000234">
    <property type="protein sequence ID" value="KRZ51228.1"/>
    <property type="molecule type" value="Genomic_DNA"/>
</dbReference>
<evidence type="ECO:0000313" key="3">
    <source>
        <dbReference type="Proteomes" id="UP000054721"/>
    </source>
</evidence>
<accession>A0A0V1KW81</accession>
<gene>
    <name evidence="2" type="ORF">T02_82</name>
</gene>
<dbReference type="Proteomes" id="UP000054721">
    <property type="component" value="Unassembled WGS sequence"/>
</dbReference>
<sequence>MKIEEKNPKPLSTLFYNMLALKSRRRVRPLIYAYIGALTPPCLPRRGRIAFRPISFCQFKRRPFHRRKDKQRHFDQSSSTFSSRRDKSAFVPSSFTSS</sequence>
<evidence type="ECO:0000313" key="2">
    <source>
        <dbReference type="EMBL" id="KRZ51228.1"/>
    </source>
</evidence>
<proteinExistence type="predicted"/>
<feature type="region of interest" description="Disordered" evidence="1">
    <location>
        <begin position="67"/>
        <end position="98"/>
    </location>
</feature>
<evidence type="ECO:0000256" key="1">
    <source>
        <dbReference type="SAM" id="MobiDB-lite"/>
    </source>
</evidence>
<dbReference type="AlphaFoldDB" id="A0A0V1KW81"/>
<name>A0A0V1KW81_9BILA</name>
<comment type="caution">
    <text evidence="2">The sequence shown here is derived from an EMBL/GenBank/DDBJ whole genome shotgun (WGS) entry which is preliminary data.</text>
</comment>
<protein>
    <submittedName>
        <fullName evidence="2">Uncharacterized protein</fullName>
    </submittedName>
</protein>